<protein>
    <submittedName>
        <fullName evidence="3">Hint domain-containing protein</fullName>
    </submittedName>
</protein>
<dbReference type="Pfam" id="PF13403">
    <property type="entry name" value="Hint_2"/>
    <property type="match status" value="1"/>
</dbReference>
<proteinExistence type="predicted"/>
<evidence type="ECO:0000256" key="1">
    <source>
        <dbReference type="SAM" id="MobiDB-lite"/>
    </source>
</evidence>
<evidence type="ECO:0000259" key="2">
    <source>
        <dbReference type="Pfam" id="PF13403"/>
    </source>
</evidence>
<dbReference type="EMBL" id="JANAVZ010000019">
    <property type="protein sequence ID" value="MCT4334772.1"/>
    <property type="molecule type" value="Genomic_DNA"/>
</dbReference>
<dbReference type="Gene3D" id="2.170.16.10">
    <property type="entry name" value="Hedgehog/Intein (Hint) domain"/>
    <property type="match status" value="1"/>
</dbReference>
<name>A0ABT2KDZ2_9RHOB</name>
<feature type="domain" description="Hedgehog/Intein (Hint)" evidence="2">
    <location>
        <begin position="177"/>
        <end position="323"/>
    </location>
</feature>
<evidence type="ECO:0000313" key="4">
    <source>
        <dbReference type="Proteomes" id="UP001320702"/>
    </source>
</evidence>
<reference evidence="3 4" key="1">
    <citation type="submission" date="2022-04" db="EMBL/GenBank/DDBJ databases">
        <title>Paracoccus sp. YLB-12 draft genome sequence.</title>
        <authorList>
            <person name="Yu L."/>
        </authorList>
    </citation>
    <scope>NUCLEOTIDE SEQUENCE [LARGE SCALE GENOMIC DNA]</scope>
    <source>
        <strain evidence="3 4">YLB-12</strain>
    </source>
</reference>
<keyword evidence="4" id="KW-1185">Reference proteome</keyword>
<comment type="caution">
    <text evidence="3">The sequence shown here is derived from an EMBL/GenBank/DDBJ whole genome shotgun (WGS) entry which is preliminary data.</text>
</comment>
<organism evidence="3 4">
    <name type="scientific">Paracoccus maritimus</name>
    <dbReference type="NCBI Taxonomy" id="2933292"/>
    <lineage>
        <taxon>Bacteria</taxon>
        <taxon>Pseudomonadati</taxon>
        <taxon>Pseudomonadota</taxon>
        <taxon>Alphaproteobacteria</taxon>
        <taxon>Rhodobacterales</taxon>
        <taxon>Paracoccaceae</taxon>
        <taxon>Paracoccus</taxon>
    </lineage>
</organism>
<dbReference type="InterPro" id="IPR028992">
    <property type="entry name" value="Hedgehog/Intein_dom"/>
</dbReference>
<dbReference type="PROSITE" id="PS50817">
    <property type="entry name" value="INTEIN_N_TER"/>
    <property type="match status" value="1"/>
</dbReference>
<dbReference type="Proteomes" id="UP001320702">
    <property type="component" value="Unassembled WGS sequence"/>
</dbReference>
<dbReference type="RefSeq" id="WP_260278649.1">
    <property type="nucleotide sequence ID" value="NZ_JANAVZ010000019.1"/>
</dbReference>
<sequence length="385" mass="41389">MATYDAWGWVGTGASTGIPTAGGSDIEGGLSNTSYAPDGSDLSYVERGTIVFDDGDGDNNIRDTDVDDGGGTTPSGDRISVDGGTSFQTLNEIGLYDGSTIDYTLPDGTTGTITGITMRVYQLGDGTIIMRMTDTDLQAAYDAVGFLPNHATSLNLGTYDGTDYVAMVPGNFDDALPCFTADTLIETDRGLLRALDLRAGDLVLTLDHGYQPVRWSCSRSLDGLRLAMSPHLRPIRIRAGALGNESPARDLIVSPQHRVLVRSKIVQRMFGADEVLVAAKQLLAHDGVEIADDLTGLIYVHFLCERHELIYSEDALTESLYPGPEALKSIGPAALDELYELFPQLQGLSEGLEFEPARPLLKGREARSMTERHVKNAKPLVSACL</sequence>
<feature type="region of interest" description="Disordered" evidence="1">
    <location>
        <begin position="53"/>
        <end position="83"/>
    </location>
</feature>
<accession>A0ABT2KDZ2</accession>
<dbReference type="InterPro" id="IPR006141">
    <property type="entry name" value="Intein_N"/>
</dbReference>
<dbReference type="InterPro" id="IPR036844">
    <property type="entry name" value="Hint_dom_sf"/>
</dbReference>
<gene>
    <name evidence="3" type="ORF">MU516_18185</name>
</gene>
<evidence type="ECO:0000313" key="3">
    <source>
        <dbReference type="EMBL" id="MCT4334772.1"/>
    </source>
</evidence>
<dbReference type="SUPFAM" id="SSF51294">
    <property type="entry name" value="Hedgehog/intein (Hint) domain"/>
    <property type="match status" value="1"/>
</dbReference>